<dbReference type="CDD" id="cd04301">
    <property type="entry name" value="NAT_SF"/>
    <property type="match status" value="1"/>
</dbReference>
<dbReference type="RefSeq" id="WP_114371047.1">
    <property type="nucleotide sequence ID" value="NZ_CP031092.1"/>
</dbReference>
<dbReference type="AlphaFoldDB" id="A0A345BWA9"/>
<evidence type="ECO:0000313" key="2">
    <source>
        <dbReference type="EMBL" id="AXF55240.1"/>
    </source>
</evidence>
<feature type="domain" description="N-acetyltransferase" evidence="1">
    <location>
        <begin position="3"/>
        <end position="153"/>
    </location>
</feature>
<name>A0A345BWA9_9BACI</name>
<organism evidence="2 3">
    <name type="scientific">Salicibibacter kimchii</name>
    <dbReference type="NCBI Taxonomy" id="2099786"/>
    <lineage>
        <taxon>Bacteria</taxon>
        <taxon>Bacillati</taxon>
        <taxon>Bacillota</taxon>
        <taxon>Bacilli</taxon>
        <taxon>Bacillales</taxon>
        <taxon>Bacillaceae</taxon>
        <taxon>Salicibibacter</taxon>
    </lineage>
</organism>
<evidence type="ECO:0000313" key="3">
    <source>
        <dbReference type="Proteomes" id="UP000252100"/>
    </source>
</evidence>
<keyword evidence="3" id="KW-1185">Reference proteome</keyword>
<dbReference type="Pfam" id="PF00583">
    <property type="entry name" value="Acetyltransf_1"/>
    <property type="match status" value="1"/>
</dbReference>
<dbReference type="GO" id="GO:0016747">
    <property type="term" value="F:acyltransferase activity, transferring groups other than amino-acyl groups"/>
    <property type="evidence" value="ECO:0007669"/>
    <property type="project" value="InterPro"/>
</dbReference>
<dbReference type="InterPro" id="IPR000182">
    <property type="entry name" value="GNAT_dom"/>
</dbReference>
<dbReference type="PROSITE" id="PS51186">
    <property type="entry name" value="GNAT"/>
    <property type="match status" value="1"/>
</dbReference>
<proteinExistence type="predicted"/>
<dbReference type="KEGG" id="rue:DT065_03870"/>
<protein>
    <submittedName>
        <fullName evidence="2">GNAT family N-acetyltransferase</fullName>
    </submittedName>
</protein>
<dbReference type="InterPro" id="IPR016181">
    <property type="entry name" value="Acyl_CoA_acyltransferase"/>
</dbReference>
<dbReference type="Proteomes" id="UP000252100">
    <property type="component" value="Chromosome"/>
</dbReference>
<keyword evidence="2" id="KW-0808">Transferase</keyword>
<reference evidence="2 3" key="1">
    <citation type="journal article" date="2018" name="J. Microbiol.">
        <title>Salicibibacter kimchii gen. nov., sp. nov., a moderately halophilic and alkalitolerant bacterium in the family Bacillaceae, isolated from kimchi.</title>
        <authorList>
            <person name="Jang J.Y."/>
            <person name="Oh Y.J."/>
            <person name="Lim S.K."/>
            <person name="Park H.K."/>
            <person name="Lee C."/>
            <person name="Kim J.Y."/>
            <person name="Lee M.A."/>
            <person name="Choi H.J."/>
        </authorList>
    </citation>
    <scope>NUCLEOTIDE SEQUENCE [LARGE SCALE GENOMIC DNA]</scope>
    <source>
        <strain evidence="2 3">NKC1-1</strain>
    </source>
</reference>
<dbReference type="EMBL" id="CP031092">
    <property type="protein sequence ID" value="AXF55240.1"/>
    <property type="molecule type" value="Genomic_DNA"/>
</dbReference>
<dbReference type="Gene3D" id="3.40.630.30">
    <property type="match status" value="1"/>
</dbReference>
<sequence length="288" mass="33418">MNLLIRQLHVEDLPRFAKMDTGIEDDYILAIFDRLVTGNHHLYGLFIDGELVSTGGYTVYANRYAMLGRLRSDQSLQGRNLSTKLMTFVIEKALQHPGIEWVGANTQEHNIPAQRVLEKLGLTTEITLFNATTNNVTSLQSGSEPWQPIHDLNRKREWIEKTYVQSSAVFPLECYYPFPASPALFSDDHLQNWSFYENHNQTRFFIAKTDQKKYHYLHVVYPWSDLWEQNGLWETVSAAYRTLKKQTGEDTYIWIDLTKEEVNLLPDAHPFALPSPWILYGMNQDDSI</sequence>
<dbReference type="OrthoDB" id="2423856at2"/>
<dbReference type="SUPFAM" id="SSF55729">
    <property type="entry name" value="Acyl-CoA N-acyltransferases (Nat)"/>
    <property type="match status" value="1"/>
</dbReference>
<gene>
    <name evidence="2" type="ORF">DT065_03870</name>
</gene>
<evidence type="ECO:0000259" key="1">
    <source>
        <dbReference type="PROSITE" id="PS51186"/>
    </source>
</evidence>
<accession>A0A345BWA9</accession>